<evidence type="ECO:0000256" key="2">
    <source>
        <dbReference type="ARBA" id="ARBA00009942"/>
    </source>
</evidence>
<evidence type="ECO:0000256" key="4">
    <source>
        <dbReference type="HAMAP-Rule" id="MF_00128"/>
    </source>
</evidence>
<dbReference type="PANTHER" id="PTHR37297">
    <property type="entry name" value="PROTEIN NRDI"/>
    <property type="match status" value="1"/>
</dbReference>
<accession>A0A087AN29</accession>
<dbReference type="AlphaFoldDB" id="A0A087AN29"/>
<comment type="similarity">
    <text evidence="2 4">Belongs to the NrdI family.</text>
</comment>
<dbReference type="Gene3D" id="3.40.50.360">
    <property type="match status" value="1"/>
</dbReference>
<dbReference type="PANTHER" id="PTHR37297:SF1">
    <property type="entry name" value="PROTEIN NRDI"/>
    <property type="match status" value="1"/>
</dbReference>
<name>A0A087AN29_9BIFI</name>
<protein>
    <recommendedName>
        <fullName evidence="3 4">Protein NrdI</fullName>
    </recommendedName>
</protein>
<sequence length="141" mass="15417">MSALVYFSSASENTARFVARCRFEDTDIAVYRIPLRAGDPALSVREPYVLMVPTYGGGDSRKAVPVQVKRFLNDPGNRMWIRGVIASGNTNFGEAYCAAGTIIAAKCGVPFLYRFELMGMPGDADKVRQGVIDFLTKGNHS</sequence>
<dbReference type="EMBL" id="JGYX01000006">
    <property type="protein sequence ID" value="KFI60179.1"/>
    <property type="molecule type" value="Genomic_DNA"/>
</dbReference>
<dbReference type="Pfam" id="PF07972">
    <property type="entry name" value="Flavodoxin_NdrI"/>
    <property type="match status" value="1"/>
</dbReference>
<dbReference type="HAMAP" id="MF_00128">
    <property type="entry name" value="NrdI"/>
    <property type="match status" value="1"/>
</dbReference>
<organism evidence="5 6">
    <name type="scientific">Bifidobacterium pullorum subsp. gallinarum</name>
    <dbReference type="NCBI Taxonomy" id="78344"/>
    <lineage>
        <taxon>Bacteria</taxon>
        <taxon>Bacillati</taxon>
        <taxon>Actinomycetota</taxon>
        <taxon>Actinomycetes</taxon>
        <taxon>Bifidobacteriales</taxon>
        <taxon>Bifidobacteriaceae</taxon>
        <taxon>Bifidobacterium</taxon>
    </lineage>
</organism>
<gene>
    <name evidence="4" type="primary">nrdI</name>
    <name evidence="5" type="ORF">BIGA_1683</name>
</gene>
<evidence type="ECO:0000256" key="3">
    <source>
        <dbReference type="ARBA" id="ARBA00020129"/>
    </source>
</evidence>
<dbReference type="InterPro" id="IPR020852">
    <property type="entry name" value="RNR_Ib_NrdI_bac"/>
</dbReference>
<proteinExistence type="inferred from homology"/>
<evidence type="ECO:0000313" key="5">
    <source>
        <dbReference type="EMBL" id="KFI60179.1"/>
    </source>
</evidence>
<dbReference type="InterPro" id="IPR004465">
    <property type="entry name" value="RNR_NrdI"/>
</dbReference>
<dbReference type="eggNOG" id="COG1780">
    <property type="taxonomic scope" value="Bacteria"/>
</dbReference>
<keyword evidence="6" id="KW-1185">Reference proteome</keyword>
<reference evidence="5 6" key="1">
    <citation type="submission" date="2014-03" db="EMBL/GenBank/DDBJ databases">
        <title>Genomics of Bifidobacteria.</title>
        <authorList>
            <person name="Ventura M."/>
            <person name="Milani C."/>
            <person name="Lugli G.A."/>
        </authorList>
    </citation>
    <scope>NUCLEOTIDE SEQUENCE [LARGE SCALE GENOMIC DNA]</scope>
    <source>
        <strain evidence="5 6">LMG 11586</strain>
    </source>
</reference>
<evidence type="ECO:0000313" key="6">
    <source>
        <dbReference type="Proteomes" id="UP000029046"/>
    </source>
</evidence>
<comment type="function">
    <text evidence="1 4">Probably involved in ribonucleotide reductase function.</text>
</comment>
<dbReference type="NCBIfam" id="TIGR00333">
    <property type="entry name" value="nrdI"/>
    <property type="match status" value="1"/>
</dbReference>
<comment type="caution">
    <text evidence="5">The sequence shown here is derived from an EMBL/GenBank/DDBJ whole genome shotgun (WGS) entry which is preliminary data.</text>
</comment>
<dbReference type="RefSeq" id="WP_033507775.1">
    <property type="nucleotide sequence ID" value="NZ_JAYARX010000160.1"/>
</dbReference>
<dbReference type="OrthoDB" id="350535at2"/>
<dbReference type="InterPro" id="IPR029039">
    <property type="entry name" value="Flavoprotein-like_sf"/>
</dbReference>
<evidence type="ECO:0000256" key="1">
    <source>
        <dbReference type="ARBA" id="ARBA00003999"/>
    </source>
</evidence>
<dbReference type="GO" id="GO:0010181">
    <property type="term" value="F:FMN binding"/>
    <property type="evidence" value="ECO:0007669"/>
    <property type="project" value="InterPro"/>
</dbReference>
<dbReference type="SUPFAM" id="SSF52218">
    <property type="entry name" value="Flavoproteins"/>
    <property type="match status" value="1"/>
</dbReference>
<dbReference type="PIRSF" id="PIRSF005087">
    <property type="entry name" value="NrdI"/>
    <property type="match status" value="1"/>
</dbReference>
<dbReference type="Proteomes" id="UP000029046">
    <property type="component" value="Unassembled WGS sequence"/>
</dbReference>